<evidence type="ECO:0000259" key="3">
    <source>
        <dbReference type="Pfam" id="PF16911"/>
    </source>
</evidence>
<dbReference type="PANTHER" id="PTHR34375:SF5">
    <property type="entry name" value="CONDENSATION DOMAIN-CONTAINING PROTEIN"/>
    <property type="match status" value="1"/>
</dbReference>
<dbReference type="InterPro" id="IPR031641">
    <property type="entry name" value="PapA_C"/>
</dbReference>
<dbReference type="AlphaFoldDB" id="A0A176W3S9"/>
<dbReference type="EMBL" id="AP019866">
    <property type="protein sequence ID" value="BBM99156.1"/>
    <property type="molecule type" value="Genomic_DNA"/>
</dbReference>
<proteinExistence type="predicted"/>
<dbReference type="Gene3D" id="3.30.559.10">
    <property type="entry name" value="Chloramphenicol acetyltransferase-like domain"/>
    <property type="match status" value="1"/>
</dbReference>
<feature type="domain" description="Phthiocerol/phthiodiolone dimycocerosyl transferase C-terminal" evidence="3">
    <location>
        <begin position="254"/>
        <end position="366"/>
    </location>
</feature>
<sequence length="469" mass="50268">MAEMGRALGATEENWTKATAMGTGIQVIGIALKRNVETKHITQAAREVMERHAILRSKIVENSKGKLVYELPTGSPTPSLEVFPWPSSVSKCSAVLTLPGDSGDLSLALNHIVKQELNTYFPNAASKFTGPTVVFQVHVYAEPSQPKTIIVLRMVSGAIDRPAASTVSQSFLTALNALVDGQQAELPEAPGKEEALPALEDLIPKGKSKGFFQKVGDTVGYVAAAGKFVLYPFHSGFSEAKISDFQSDILSYTLGKDGTAALMAACEKEKTTVSAALSAAFLKASAGADELKGKKSHFSFTTVVDLRPHFDPQIAQNALGNYTGGLSQDEQVKADADFWELARSVSAGTQKELDKGRQFSELSVMNMLFSQVLKRPSLTLKSSLRTALLSIFAKTFDARWKDTEKLQLAGTYGPFASMHGAGPCFCIGEALLEGPELNLSVVFPTPVYARDQMEGLANAALQILNAATN</sequence>
<dbReference type="InterPro" id="IPR023213">
    <property type="entry name" value="CAT-like_dom_sf"/>
</dbReference>
<dbReference type="GO" id="GO:0016746">
    <property type="term" value="F:acyltransferase activity"/>
    <property type="evidence" value="ECO:0007669"/>
    <property type="project" value="UniProtKB-KW"/>
</dbReference>
<dbReference type="PANTHER" id="PTHR34375">
    <property type="entry name" value="GATA ZINC FINGER PROTEIN-RELATED"/>
    <property type="match status" value="1"/>
</dbReference>
<dbReference type="Proteomes" id="UP000077202">
    <property type="component" value="Unassembled WGS sequence"/>
</dbReference>
<gene>
    <name evidence="5" type="ORF">AXG93_1080s1000</name>
    <name evidence="4" type="ORF">Mp_1g19190</name>
</gene>
<evidence type="ECO:0000256" key="2">
    <source>
        <dbReference type="ARBA" id="ARBA00023315"/>
    </source>
</evidence>
<reference evidence="4" key="2">
    <citation type="journal article" date="2019" name="Curr. Biol.">
        <title>Chromatin organization in early land plants reveals an ancestral association between H3K27me3, transposons, and constitutive heterochromatin.</title>
        <authorList>
            <person name="Montgomery S.A."/>
            <person name="Tanizawa Y."/>
            <person name="Galik B."/>
            <person name="Wang N."/>
            <person name="Ito T."/>
            <person name="Mochizuki T."/>
            <person name="Akimcheva S."/>
            <person name="Bowman J."/>
            <person name="Cognat V."/>
            <person name="Drouard L."/>
            <person name="Ekker H."/>
            <person name="Houng S."/>
            <person name="Kohchi T."/>
            <person name="Lin S."/>
            <person name="Liu L.D."/>
            <person name="Nakamura Y."/>
            <person name="Valeeva L.R."/>
            <person name="Shakirov E.V."/>
            <person name="Shippen D.E."/>
            <person name="Wei W."/>
            <person name="Yagura M."/>
            <person name="Yamaoka S."/>
            <person name="Yamato K.T."/>
            <person name="Liu C."/>
            <person name="Berger F."/>
        </authorList>
    </citation>
    <scope>NUCLEOTIDE SEQUENCE [LARGE SCALE GENOMIC DNA]</scope>
    <source>
        <strain evidence="4">Tak-1</strain>
    </source>
</reference>
<keyword evidence="1" id="KW-0808">Transferase</keyword>
<evidence type="ECO:0000256" key="1">
    <source>
        <dbReference type="ARBA" id="ARBA00022679"/>
    </source>
</evidence>
<accession>A0A176W3S9</accession>
<reference evidence="5 6" key="1">
    <citation type="submission" date="2016-03" db="EMBL/GenBank/DDBJ databases">
        <title>Mechanisms controlling the formation of the plant cell surface in tip-growing cells are functionally conserved among land plants.</title>
        <authorList>
            <person name="Honkanen S."/>
            <person name="Jones V.A."/>
            <person name="Morieri G."/>
            <person name="Champion C."/>
            <person name="Hetherington A.J."/>
            <person name="Kelly S."/>
            <person name="Saint-Marcoux D."/>
            <person name="Proust H."/>
            <person name="Prescott H."/>
            <person name="Dolan L."/>
        </authorList>
    </citation>
    <scope>NUCLEOTIDE SEQUENCE [LARGE SCALE GENOMIC DNA]</scope>
    <source>
        <strain evidence="6">cv. Tak-1 and cv. Tak-2</strain>
        <tissue evidence="5">Whole gametophyte</tissue>
    </source>
</reference>
<keyword evidence="2" id="KW-0012">Acyltransferase</keyword>
<dbReference type="SUPFAM" id="SSF52777">
    <property type="entry name" value="CoA-dependent acyltransferases"/>
    <property type="match status" value="1"/>
</dbReference>
<evidence type="ECO:0000313" key="6">
    <source>
        <dbReference type="Proteomes" id="UP000077202"/>
    </source>
</evidence>
<evidence type="ECO:0000313" key="5">
    <source>
        <dbReference type="EMBL" id="OAE27684.1"/>
    </source>
</evidence>
<keyword evidence="6" id="KW-1185">Reference proteome</keyword>
<protein>
    <recommendedName>
        <fullName evidence="3">Phthiocerol/phthiodiolone dimycocerosyl transferase C-terminal domain-containing protein</fullName>
    </recommendedName>
</protein>
<dbReference type="Pfam" id="PF16911">
    <property type="entry name" value="PapA_C"/>
    <property type="match status" value="1"/>
</dbReference>
<name>A0A176W3S9_MARPO</name>
<dbReference type="Proteomes" id="UP001162541">
    <property type="component" value="Chromosome 1"/>
</dbReference>
<evidence type="ECO:0000313" key="7">
    <source>
        <dbReference type="Proteomes" id="UP001162541"/>
    </source>
</evidence>
<reference evidence="7" key="3">
    <citation type="journal article" date="2020" name="Curr. Biol.">
        <title>Chromatin organization in early land plants reveals an ancestral association between H3K27me3, transposons, and constitutive heterochromatin.</title>
        <authorList>
            <person name="Montgomery S.A."/>
            <person name="Tanizawa Y."/>
            <person name="Galik B."/>
            <person name="Wang N."/>
            <person name="Ito T."/>
            <person name="Mochizuki T."/>
            <person name="Akimcheva S."/>
            <person name="Bowman J.L."/>
            <person name="Cognat V."/>
            <person name="Marechal-Drouard L."/>
            <person name="Ekker H."/>
            <person name="Hong S.F."/>
            <person name="Kohchi T."/>
            <person name="Lin S.S."/>
            <person name="Liu L.D."/>
            <person name="Nakamura Y."/>
            <person name="Valeeva L.R."/>
            <person name="Shakirov E.V."/>
            <person name="Shippen D.E."/>
            <person name="Wei W.L."/>
            <person name="Yagura M."/>
            <person name="Yamaoka S."/>
            <person name="Yamato K.T."/>
            <person name="Liu C."/>
            <person name="Berger F."/>
        </authorList>
    </citation>
    <scope>NUCLEOTIDE SEQUENCE [LARGE SCALE GENOMIC DNA]</scope>
    <source>
        <strain evidence="7">Tak-1</strain>
    </source>
</reference>
<organism evidence="5 6">
    <name type="scientific">Marchantia polymorpha subsp. ruderalis</name>
    <dbReference type="NCBI Taxonomy" id="1480154"/>
    <lineage>
        <taxon>Eukaryota</taxon>
        <taxon>Viridiplantae</taxon>
        <taxon>Streptophyta</taxon>
        <taxon>Embryophyta</taxon>
        <taxon>Marchantiophyta</taxon>
        <taxon>Marchantiopsida</taxon>
        <taxon>Marchantiidae</taxon>
        <taxon>Marchantiales</taxon>
        <taxon>Marchantiaceae</taxon>
        <taxon>Marchantia</taxon>
    </lineage>
</organism>
<evidence type="ECO:0000313" key="4">
    <source>
        <dbReference type="EMBL" id="BBM99156.1"/>
    </source>
</evidence>
<dbReference type="EMBL" id="LVLJ01001848">
    <property type="protein sequence ID" value="OAE27684.1"/>
    <property type="molecule type" value="Genomic_DNA"/>
</dbReference>
<dbReference type="Gene3D" id="3.30.559.30">
    <property type="entry name" value="Nonribosomal peptide synthetase, condensation domain"/>
    <property type="match status" value="1"/>
</dbReference>